<dbReference type="PIRSF" id="PIRSF002849">
    <property type="entry name" value="AAA_ATPase_chaperone_MoxR_prd"/>
    <property type="match status" value="1"/>
</dbReference>
<proteinExistence type="predicted"/>
<accession>A0A0R1VYJ3</accession>
<dbReference type="Pfam" id="PF07726">
    <property type="entry name" value="AAA_3"/>
    <property type="match status" value="1"/>
</dbReference>
<dbReference type="PANTHER" id="PTHR42759:SF5">
    <property type="entry name" value="METHANOL DEHYDROGENASE REGULATOR"/>
    <property type="match status" value="1"/>
</dbReference>
<dbReference type="PANTHER" id="PTHR42759">
    <property type="entry name" value="MOXR FAMILY PROTEIN"/>
    <property type="match status" value="1"/>
</dbReference>
<dbReference type="Gene3D" id="3.40.50.300">
    <property type="entry name" value="P-loop containing nucleotide triphosphate hydrolases"/>
    <property type="match status" value="1"/>
</dbReference>
<dbReference type="GO" id="GO:0005524">
    <property type="term" value="F:ATP binding"/>
    <property type="evidence" value="ECO:0007669"/>
    <property type="project" value="InterPro"/>
</dbReference>
<gene>
    <name evidence="3" type="ORF">FC15_GL001390</name>
</gene>
<dbReference type="InterPro" id="IPR011703">
    <property type="entry name" value="ATPase_AAA-3"/>
</dbReference>
<dbReference type="PATRIC" id="fig|1423735.3.peg.1438"/>
<dbReference type="InterPro" id="IPR041628">
    <property type="entry name" value="ChlI/MoxR_AAA_lid"/>
</dbReference>
<dbReference type="SUPFAM" id="SSF52540">
    <property type="entry name" value="P-loop containing nucleoside triphosphate hydrolases"/>
    <property type="match status" value="1"/>
</dbReference>
<evidence type="ECO:0000259" key="2">
    <source>
        <dbReference type="Pfam" id="PF17863"/>
    </source>
</evidence>
<comment type="caution">
    <text evidence="3">The sequence shown here is derived from an EMBL/GenBank/DDBJ whole genome shotgun (WGS) entry which is preliminary data.</text>
</comment>
<name>A0A0R1VYJ3_9LACO</name>
<dbReference type="AlphaFoldDB" id="A0A0R1VYJ3"/>
<dbReference type="Proteomes" id="UP000051315">
    <property type="component" value="Unassembled WGS sequence"/>
</dbReference>
<feature type="domain" description="ATPase AAA-3" evidence="1">
    <location>
        <begin position="56"/>
        <end position="186"/>
    </location>
</feature>
<evidence type="ECO:0000313" key="3">
    <source>
        <dbReference type="EMBL" id="KRM10415.1"/>
    </source>
</evidence>
<protein>
    <submittedName>
        <fullName evidence="3">MoxR-like ATPase</fullName>
    </submittedName>
</protein>
<evidence type="ECO:0000259" key="1">
    <source>
        <dbReference type="Pfam" id="PF07726"/>
    </source>
</evidence>
<dbReference type="OrthoDB" id="9808397at2"/>
<dbReference type="InterPro" id="IPR050764">
    <property type="entry name" value="CbbQ/NirQ/NorQ/GpvN"/>
</dbReference>
<dbReference type="GO" id="GO:0016887">
    <property type="term" value="F:ATP hydrolysis activity"/>
    <property type="evidence" value="ECO:0007669"/>
    <property type="project" value="InterPro"/>
</dbReference>
<organism evidence="3 4">
    <name type="scientific">Lapidilactobacillus concavus DSM 17758</name>
    <dbReference type="NCBI Taxonomy" id="1423735"/>
    <lineage>
        <taxon>Bacteria</taxon>
        <taxon>Bacillati</taxon>
        <taxon>Bacillota</taxon>
        <taxon>Bacilli</taxon>
        <taxon>Lactobacillales</taxon>
        <taxon>Lactobacillaceae</taxon>
        <taxon>Lapidilactobacillus</taxon>
    </lineage>
</organism>
<dbReference type="Gene3D" id="1.10.8.80">
    <property type="entry name" value="Magnesium chelatase subunit I, C-Terminal domain"/>
    <property type="match status" value="1"/>
</dbReference>
<evidence type="ECO:0000313" key="4">
    <source>
        <dbReference type="Proteomes" id="UP000051315"/>
    </source>
</evidence>
<dbReference type="InterPro" id="IPR027417">
    <property type="entry name" value="P-loop_NTPase"/>
</dbReference>
<feature type="domain" description="ChlI/MoxR AAA lid" evidence="2">
    <location>
        <begin position="258"/>
        <end position="318"/>
    </location>
</feature>
<reference evidence="3 4" key="1">
    <citation type="journal article" date="2015" name="Genome Announc.">
        <title>Expanding the biotechnology potential of lactobacilli through comparative genomics of 213 strains and associated genera.</title>
        <authorList>
            <person name="Sun Z."/>
            <person name="Harris H.M."/>
            <person name="McCann A."/>
            <person name="Guo C."/>
            <person name="Argimon S."/>
            <person name="Zhang W."/>
            <person name="Yang X."/>
            <person name="Jeffery I.B."/>
            <person name="Cooney J.C."/>
            <person name="Kagawa T.F."/>
            <person name="Liu W."/>
            <person name="Song Y."/>
            <person name="Salvetti E."/>
            <person name="Wrobel A."/>
            <person name="Rasinkangas P."/>
            <person name="Parkhill J."/>
            <person name="Rea M.C."/>
            <person name="O'Sullivan O."/>
            <person name="Ritari J."/>
            <person name="Douillard F.P."/>
            <person name="Paul Ross R."/>
            <person name="Yang R."/>
            <person name="Briner A.E."/>
            <person name="Felis G.E."/>
            <person name="de Vos W.M."/>
            <person name="Barrangou R."/>
            <person name="Klaenhammer T.R."/>
            <person name="Caufield P.W."/>
            <person name="Cui Y."/>
            <person name="Zhang H."/>
            <person name="O'Toole P.W."/>
        </authorList>
    </citation>
    <scope>NUCLEOTIDE SEQUENCE [LARGE SCALE GENOMIC DNA]</scope>
    <source>
        <strain evidence="3 4">DSM 17758</strain>
    </source>
</reference>
<dbReference type="Pfam" id="PF17863">
    <property type="entry name" value="AAA_lid_2"/>
    <property type="match status" value="1"/>
</dbReference>
<dbReference type="STRING" id="1423735.FC15_GL001390"/>
<sequence length="334" mass="37300">MKRSVEMATQDIQLRNSEDARDNEILATLTKHIQQKLVGNEKAIQLLLVALIAGGHVLLEDDPGSGKTALSRAFSESLALQFKRVQCTPDLLPSDLTGLDIYQPDTKTFKFIEGPLFTQILLTDELNRATPRTQSALLESMAEKQVTVDGNTHQLSEFFFVIATQNPLETAGTFTLPEAQLDRFLFQFSLSQLTVEQKDQMLQQSLTGSTQPALAPIFKQDQLKKMREQMATVTIHAELRQYLIALCRGVINIPGVIAGISNRGLLDFAHASQALAYLKGRRYVTPEDIQALAIPLLAHRLFYRQPMITTQQKEAAIQTLLTQVKVPTENWKEG</sequence>
<keyword evidence="4" id="KW-1185">Reference proteome</keyword>
<dbReference type="CDD" id="cd00009">
    <property type="entry name" value="AAA"/>
    <property type="match status" value="1"/>
</dbReference>
<dbReference type="EMBL" id="AZFX01000038">
    <property type="protein sequence ID" value="KRM10415.1"/>
    <property type="molecule type" value="Genomic_DNA"/>
</dbReference>